<dbReference type="InterPro" id="IPR013087">
    <property type="entry name" value="Znf_C2H2_type"/>
</dbReference>
<reference evidence="2" key="1">
    <citation type="submission" date="2007-07" db="EMBL/GenBank/DDBJ databases">
        <title>PCAP assembly of the Caenorhabditis remanei genome.</title>
        <authorList>
            <consortium name="The Caenorhabditis remanei Sequencing Consortium"/>
            <person name="Wilson R.K."/>
        </authorList>
    </citation>
    <scope>NUCLEOTIDE SEQUENCE [LARGE SCALE GENOMIC DNA]</scope>
    <source>
        <strain evidence="2">PB4641</strain>
    </source>
</reference>
<evidence type="ECO:0000313" key="3">
    <source>
        <dbReference type="Proteomes" id="UP000008281"/>
    </source>
</evidence>
<keyword evidence="3" id="KW-1185">Reference proteome</keyword>
<organism evidence="3">
    <name type="scientific">Caenorhabditis remanei</name>
    <name type="common">Caenorhabditis vulgaris</name>
    <dbReference type="NCBI Taxonomy" id="31234"/>
    <lineage>
        <taxon>Eukaryota</taxon>
        <taxon>Metazoa</taxon>
        <taxon>Ecdysozoa</taxon>
        <taxon>Nematoda</taxon>
        <taxon>Chromadorea</taxon>
        <taxon>Rhabditida</taxon>
        <taxon>Rhabditina</taxon>
        <taxon>Rhabditomorpha</taxon>
        <taxon>Rhabditoidea</taxon>
        <taxon>Rhabditidae</taxon>
        <taxon>Peloderinae</taxon>
        <taxon>Caenorhabditis</taxon>
    </lineage>
</organism>
<evidence type="ECO:0000259" key="1">
    <source>
        <dbReference type="PROSITE" id="PS00028"/>
    </source>
</evidence>
<proteinExistence type="predicted"/>
<dbReference type="PROSITE" id="PS00028">
    <property type="entry name" value="ZINC_FINGER_C2H2_1"/>
    <property type="match status" value="1"/>
</dbReference>
<dbReference type="EMBL" id="DS268504">
    <property type="protein sequence ID" value="EFP13335.1"/>
    <property type="molecule type" value="Genomic_DNA"/>
</dbReference>
<dbReference type="STRING" id="31234.E3N0C2"/>
<dbReference type="HOGENOM" id="CLU_1157350_0_0_1"/>
<sequence length="240" mass="27544">MVNSLTNPPIVMDNNLNALLSPFHVWSNQMGNTPTVPLPPTMFNTDVYANITKSLAFFYQMCSLQQISMTPFATPFSPLLFPTMPPIQFMQNVIQNSTMANNNPVRFTYFDSSHNLTKKRERDEDICLICDEYLPAEVSAKSHLKNFHDYKRPIRCGCCHWVFCNQETAFCHRKMLTNRYGAIENPLILNKYSPGFHLTNIDTVNREYEMYLIHLGKAARERISKTTVAFTAPPDSDSNK</sequence>
<dbReference type="InParanoid" id="E3N0C2"/>
<protein>
    <recommendedName>
        <fullName evidence="1">C2H2-type domain-containing protein</fullName>
    </recommendedName>
</protein>
<name>E3N0C2_CAERE</name>
<evidence type="ECO:0000313" key="2">
    <source>
        <dbReference type="EMBL" id="EFP13335.1"/>
    </source>
</evidence>
<dbReference type="Proteomes" id="UP000008281">
    <property type="component" value="Unassembled WGS sequence"/>
</dbReference>
<feature type="domain" description="C2H2-type" evidence="1">
    <location>
        <begin position="127"/>
        <end position="148"/>
    </location>
</feature>
<accession>E3N0C2</accession>
<dbReference type="AlphaFoldDB" id="E3N0C2"/>
<gene>
    <name evidence="2" type="ORF">CRE_12223</name>
</gene>
<dbReference type="OrthoDB" id="5909760at2759"/>